<evidence type="ECO:0000256" key="3">
    <source>
        <dbReference type="ARBA" id="ARBA00023239"/>
    </source>
</evidence>
<dbReference type="PROSITE" id="PS00908">
    <property type="entry name" value="MR_MLE_1"/>
    <property type="match status" value="1"/>
</dbReference>
<dbReference type="PANTHER" id="PTHR48080:SF2">
    <property type="entry name" value="D-GALACTONATE DEHYDRATASE"/>
    <property type="match status" value="1"/>
</dbReference>
<dbReference type="Pfam" id="PF13378">
    <property type="entry name" value="MR_MLE_C"/>
    <property type="match status" value="1"/>
</dbReference>
<dbReference type="PANTHER" id="PTHR48080">
    <property type="entry name" value="D-GALACTONATE DEHYDRATASE-RELATED"/>
    <property type="match status" value="1"/>
</dbReference>
<name>A0A1H0QYL4_9BURK</name>
<dbReference type="NCBIfam" id="NF010624">
    <property type="entry name" value="PRK14017.1"/>
    <property type="match status" value="1"/>
</dbReference>
<sequence>MKITRLTTFLVPPRWCFLKIETDEGIDGWGEPVLEGRAQTVAAAVEELADYLVGKDPRNIEDHWTVLYRGGFYRGGGIHMSALAGIDQALWDIKGKALGVPVSELLGGNVRDRIRVYSWIGGDRPAETARQARDAVDRGFTAVKMNGTEEMQFVDSFDKVERCLQNVAAVREAVGPHVGIGVDFHGRVHRPMAKVLIKELEPYRLMFIKEPVLSEHEEALKEIARISSTPIALGERLYSRWDFKRVLQEGYADIVQPDPSHAGGITETRKIASMAEAYDVALALHCPLGPIALAANLQLDAVCYNAFIQEQSLGIHYNQGNDLMDYVSNPQAFAYQDGMVAIPRGPGLGIEVNEDYVRERARQGHRWRNPVWRHRDGSLAEW</sequence>
<gene>
    <name evidence="5" type="ORF">SAMN04489708_10959</name>
</gene>
<dbReference type="InterPro" id="IPR023592">
    <property type="entry name" value="Galactonate_deHydtase"/>
</dbReference>
<accession>A0A1H0QYL4</accession>
<dbReference type="InterPro" id="IPR018110">
    <property type="entry name" value="Mandel_Rmase/mucon_lact_enz_CS"/>
</dbReference>
<keyword evidence="1" id="KW-0479">Metal-binding</keyword>
<dbReference type="InterPro" id="IPR029065">
    <property type="entry name" value="Enolase_C-like"/>
</dbReference>
<keyword evidence="3" id="KW-0456">Lyase</keyword>
<proteinExistence type="predicted"/>
<evidence type="ECO:0000313" key="6">
    <source>
        <dbReference type="Proteomes" id="UP000199317"/>
    </source>
</evidence>
<dbReference type="GO" id="GO:0046872">
    <property type="term" value="F:metal ion binding"/>
    <property type="evidence" value="ECO:0007669"/>
    <property type="project" value="UniProtKB-KW"/>
</dbReference>
<organism evidence="5 6">
    <name type="scientific">Paracidovorax cattleyae</name>
    <dbReference type="NCBI Taxonomy" id="80868"/>
    <lineage>
        <taxon>Bacteria</taxon>
        <taxon>Pseudomonadati</taxon>
        <taxon>Pseudomonadota</taxon>
        <taxon>Betaproteobacteria</taxon>
        <taxon>Burkholderiales</taxon>
        <taxon>Comamonadaceae</taxon>
        <taxon>Paracidovorax</taxon>
    </lineage>
</organism>
<dbReference type="Proteomes" id="UP000199317">
    <property type="component" value="Unassembled WGS sequence"/>
</dbReference>
<dbReference type="InterPro" id="IPR034593">
    <property type="entry name" value="DgoD-like"/>
</dbReference>
<evidence type="ECO:0000256" key="2">
    <source>
        <dbReference type="ARBA" id="ARBA00022842"/>
    </source>
</evidence>
<dbReference type="SMART" id="SM00922">
    <property type="entry name" value="MR_MLE"/>
    <property type="match status" value="1"/>
</dbReference>
<reference evidence="6" key="1">
    <citation type="submission" date="2016-10" db="EMBL/GenBank/DDBJ databases">
        <authorList>
            <person name="Varghese N."/>
            <person name="Submissions S."/>
        </authorList>
    </citation>
    <scope>NUCLEOTIDE SEQUENCE [LARGE SCALE GENOMIC DNA]</scope>
    <source>
        <strain evidence="6">DSM 17101</strain>
    </source>
</reference>
<dbReference type="GO" id="GO:0008869">
    <property type="term" value="F:galactonate dehydratase activity"/>
    <property type="evidence" value="ECO:0007669"/>
    <property type="project" value="InterPro"/>
</dbReference>
<dbReference type="InterPro" id="IPR029017">
    <property type="entry name" value="Enolase-like_N"/>
</dbReference>
<dbReference type="SUPFAM" id="SSF51604">
    <property type="entry name" value="Enolase C-terminal domain-like"/>
    <property type="match status" value="1"/>
</dbReference>
<dbReference type="SUPFAM" id="SSF54826">
    <property type="entry name" value="Enolase N-terminal domain-like"/>
    <property type="match status" value="1"/>
</dbReference>
<dbReference type="InterPro" id="IPR013342">
    <property type="entry name" value="Mandelate_racemase_C"/>
</dbReference>
<dbReference type="FunFam" id="3.30.390.10:FF:000003">
    <property type="entry name" value="D-galactonate dehydratase"/>
    <property type="match status" value="1"/>
</dbReference>
<dbReference type="GO" id="GO:0009063">
    <property type="term" value="P:amino acid catabolic process"/>
    <property type="evidence" value="ECO:0007669"/>
    <property type="project" value="InterPro"/>
</dbReference>
<dbReference type="CDD" id="cd03325">
    <property type="entry name" value="D-galactonate_dehydratase"/>
    <property type="match status" value="1"/>
</dbReference>
<dbReference type="Pfam" id="PF02746">
    <property type="entry name" value="MR_MLE_N"/>
    <property type="match status" value="1"/>
</dbReference>
<evidence type="ECO:0000313" key="5">
    <source>
        <dbReference type="EMBL" id="SDP22280.1"/>
    </source>
</evidence>
<keyword evidence="6" id="KW-1185">Reference proteome</keyword>
<dbReference type="AlphaFoldDB" id="A0A1H0QYL4"/>
<protein>
    <submittedName>
        <fullName evidence="5">Galactonate dehydratase</fullName>
    </submittedName>
</protein>
<dbReference type="GO" id="GO:0034194">
    <property type="term" value="P:D-galactonate catabolic process"/>
    <property type="evidence" value="ECO:0007669"/>
    <property type="project" value="InterPro"/>
</dbReference>
<evidence type="ECO:0000259" key="4">
    <source>
        <dbReference type="SMART" id="SM00922"/>
    </source>
</evidence>
<dbReference type="EMBL" id="FNJL01000009">
    <property type="protein sequence ID" value="SDP22280.1"/>
    <property type="molecule type" value="Genomic_DNA"/>
</dbReference>
<evidence type="ECO:0000256" key="1">
    <source>
        <dbReference type="ARBA" id="ARBA00022723"/>
    </source>
</evidence>
<keyword evidence="2" id="KW-0460">Magnesium</keyword>
<dbReference type="RefSeq" id="WP_092833902.1">
    <property type="nucleotide sequence ID" value="NZ_CP028290.1"/>
</dbReference>
<dbReference type="OrthoDB" id="103536at2"/>
<dbReference type="InterPro" id="IPR036849">
    <property type="entry name" value="Enolase-like_C_sf"/>
</dbReference>
<dbReference type="Gene3D" id="3.30.390.10">
    <property type="entry name" value="Enolase-like, N-terminal domain"/>
    <property type="match status" value="1"/>
</dbReference>
<feature type="domain" description="Mandelate racemase/muconate lactonizing enzyme C-terminal" evidence="4">
    <location>
        <begin position="125"/>
        <end position="230"/>
    </location>
</feature>
<dbReference type="InterPro" id="IPR013341">
    <property type="entry name" value="Mandelate_racemase_N_dom"/>
</dbReference>
<dbReference type="Gene3D" id="3.20.20.120">
    <property type="entry name" value="Enolase-like C-terminal domain"/>
    <property type="match status" value="1"/>
</dbReference>